<comment type="caution">
    <text evidence="2">The sequence shown here is derived from an EMBL/GenBank/DDBJ whole genome shotgun (WGS) entry which is preliminary data.</text>
</comment>
<dbReference type="RefSeq" id="WP_080598068.1">
    <property type="nucleotide sequence ID" value="NZ_CACRTD010000054.1"/>
</dbReference>
<reference evidence="2" key="1">
    <citation type="submission" date="2022-10" db="EMBL/GenBank/DDBJ databases">
        <title>Human gut microbiome strain richness.</title>
        <authorList>
            <person name="Chen-Liaw A."/>
        </authorList>
    </citation>
    <scope>NUCLEOTIDE SEQUENCE</scope>
    <source>
        <strain evidence="2">RTP21484st1_H8_RTP21484_190118</strain>
    </source>
</reference>
<feature type="domain" description="DUF6922" evidence="1">
    <location>
        <begin position="10"/>
        <end position="60"/>
    </location>
</feature>
<sequence>MEQKEYISKLSPHLFWDIDISKADMDTCPAQIIQRVLEYGTLKDWHLICSYYGLDRIVSICKSLRTLDPKALAYVCCISNTSKEEYRCYHTRLSNPTLWNC</sequence>
<protein>
    <recommendedName>
        <fullName evidence="1">DUF6922 domain-containing protein</fullName>
    </recommendedName>
</protein>
<gene>
    <name evidence="2" type="ORF">PQ628_23320</name>
</gene>
<dbReference type="EMBL" id="JAQQPO010000038">
    <property type="protein sequence ID" value="MDC7961134.1"/>
    <property type="molecule type" value="Genomic_DNA"/>
</dbReference>
<name>A0AAW6IKJ7_BACOV</name>
<evidence type="ECO:0000313" key="2">
    <source>
        <dbReference type="EMBL" id="MDC7961134.1"/>
    </source>
</evidence>
<dbReference type="Pfam" id="PF21956">
    <property type="entry name" value="DUF6922"/>
    <property type="match status" value="1"/>
</dbReference>
<evidence type="ECO:0000313" key="3">
    <source>
        <dbReference type="Proteomes" id="UP001215078"/>
    </source>
</evidence>
<dbReference type="Proteomes" id="UP001215078">
    <property type="component" value="Unassembled WGS sequence"/>
</dbReference>
<dbReference type="AlphaFoldDB" id="A0AAW6IKJ7"/>
<dbReference type="InterPro" id="IPR053830">
    <property type="entry name" value="DUF6922"/>
</dbReference>
<proteinExistence type="predicted"/>
<organism evidence="2 3">
    <name type="scientific">Bacteroides ovatus</name>
    <dbReference type="NCBI Taxonomy" id="28116"/>
    <lineage>
        <taxon>Bacteria</taxon>
        <taxon>Pseudomonadati</taxon>
        <taxon>Bacteroidota</taxon>
        <taxon>Bacteroidia</taxon>
        <taxon>Bacteroidales</taxon>
        <taxon>Bacteroidaceae</taxon>
        <taxon>Bacteroides</taxon>
    </lineage>
</organism>
<accession>A0AAW6IKJ7</accession>
<evidence type="ECO:0000259" key="1">
    <source>
        <dbReference type="Pfam" id="PF21956"/>
    </source>
</evidence>